<dbReference type="Proteomes" id="UP000011205">
    <property type="component" value="Unassembled WGS sequence"/>
</dbReference>
<dbReference type="AlphaFoldDB" id="L8P2K2"/>
<evidence type="ECO:0000313" key="3">
    <source>
        <dbReference type="Proteomes" id="UP000011205"/>
    </source>
</evidence>
<name>L8P2K2_STRVR</name>
<feature type="region of interest" description="Disordered" evidence="1">
    <location>
        <begin position="1"/>
        <end position="31"/>
    </location>
</feature>
<gene>
    <name evidence="2" type="ORF">STVIR_8377</name>
</gene>
<comment type="caution">
    <text evidence="2">The sequence shown here is derived from an EMBL/GenBank/DDBJ whole genome shotgun (WGS) entry which is preliminary data.</text>
</comment>
<feature type="compositionally biased region" description="Basic and acidic residues" evidence="1">
    <location>
        <begin position="1"/>
        <end position="10"/>
    </location>
</feature>
<protein>
    <submittedName>
        <fullName evidence="2">Uncharacterized protein</fullName>
    </submittedName>
</protein>
<sequence length="31" mass="3307">MREGPERPLPVREGPSGAVSLDTTKSLRGRG</sequence>
<dbReference type="EMBL" id="AMLP01000270">
    <property type="protein sequence ID" value="ELS50670.1"/>
    <property type="molecule type" value="Genomic_DNA"/>
</dbReference>
<organism evidence="2 3">
    <name type="scientific">Streptomyces viridochromogenes Tue57</name>
    <dbReference type="NCBI Taxonomy" id="1160705"/>
    <lineage>
        <taxon>Bacteria</taxon>
        <taxon>Bacillati</taxon>
        <taxon>Actinomycetota</taxon>
        <taxon>Actinomycetes</taxon>
        <taxon>Kitasatosporales</taxon>
        <taxon>Streptomycetaceae</taxon>
        <taxon>Streptomyces</taxon>
    </lineage>
</organism>
<proteinExistence type="predicted"/>
<evidence type="ECO:0000256" key="1">
    <source>
        <dbReference type="SAM" id="MobiDB-lite"/>
    </source>
</evidence>
<feature type="compositionally biased region" description="Polar residues" evidence="1">
    <location>
        <begin position="21"/>
        <end position="31"/>
    </location>
</feature>
<accession>L8P2K2</accession>
<reference evidence="2 3" key="1">
    <citation type="journal article" date="2013" name="Genome Announc.">
        <title>Draft Genome Sequence of Streptomyces viridochromogenes Strain Tu57, Producer of Avilamycin.</title>
        <authorList>
            <person name="Gruning B.A."/>
            <person name="Erxleben A."/>
            <person name="Hahnlein A."/>
            <person name="Gunther S."/>
        </authorList>
    </citation>
    <scope>NUCLEOTIDE SEQUENCE [LARGE SCALE GENOMIC DNA]</scope>
    <source>
        <strain evidence="2 3">Tue57</strain>
    </source>
</reference>
<evidence type="ECO:0000313" key="2">
    <source>
        <dbReference type="EMBL" id="ELS50670.1"/>
    </source>
</evidence>